<evidence type="ECO:0000256" key="3">
    <source>
        <dbReference type="ARBA" id="ARBA00022801"/>
    </source>
</evidence>
<name>A0A9N9Z0I2_9HYPO</name>
<dbReference type="PIRSF" id="PIRSF000972">
    <property type="entry name" value="Arylsulf_plant"/>
    <property type="match status" value="1"/>
</dbReference>
<dbReference type="Pfam" id="PF00884">
    <property type="entry name" value="Sulfatase"/>
    <property type="match status" value="1"/>
</dbReference>
<dbReference type="InterPro" id="IPR000917">
    <property type="entry name" value="Sulfatase_N"/>
</dbReference>
<dbReference type="PANTHER" id="PTHR43108:SF8">
    <property type="entry name" value="SD21168P"/>
    <property type="match status" value="1"/>
</dbReference>
<comment type="PTM">
    <text evidence="6">The conversion to 3-oxoalanine (also known as C-formylglycine, FGly), of a serine or cysteine residue in prokaryotes and of a cysteine residue in eukaryotes, is critical for catalytic activity.</text>
</comment>
<dbReference type="AlphaFoldDB" id="A0A9N9Z0I2"/>
<dbReference type="PANTHER" id="PTHR43108">
    <property type="entry name" value="N-ACETYLGLUCOSAMINE-6-SULFATASE FAMILY MEMBER"/>
    <property type="match status" value="1"/>
</dbReference>
<dbReference type="InterPro" id="IPR017850">
    <property type="entry name" value="Alkaline_phosphatase_core_sf"/>
</dbReference>
<feature type="chain" id="PRO_5040281211" description="Arylsulfatase" evidence="7">
    <location>
        <begin position="23"/>
        <end position="593"/>
    </location>
</feature>
<evidence type="ECO:0000256" key="4">
    <source>
        <dbReference type="ARBA" id="ARBA00023180"/>
    </source>
</evidence>
<comment type="similarity">
    <text evidence="1 5">Belongs to the sulfatase family.</text>
</comment>
<dbReference type="InterPro" id="IPR024607">
    <property type="entry name" value="Sulfatase_CS"/>
</dbReference>
<keyword evidence="10" id="KW-1185">Reference proteome</keyword>
<dbReference type="GO" id="GO:0005539">
    <property type="term" value="F:glycosaminoglycan binding"/>
    <property type="evidence" value="ECO:0007669"/>
    <property type="project" value="TreeGrafter"/>
</dbReference>
<feature type="modified residue" description="3-oxoalanine (Cys)" evidence="6">
    <location>
        <position position="68"/>
    </location>
</feature>
<evidence type="ECO:0000256" key="2">
    <source>
        <dbReference type="ARBA" id="ARBA00022729"/>
    </source>
</evidence>
<dbReference type="GO" id="GO:0004065">
    <property type="term" value="F:arylsulfatase activity"/>
    <property type="evidence" value="ECO:0007669"/>
    <property type="project" value="UniProtKB-UniRule"/>
</dbReference>
<dbReference type="InterPro" id="IPR012083">
    <property type="entry name" value="Arylsulfatase"/>
</dbReference>
<reference evidence="9" key="1">
    <citation type="submission" date="2021-10" db="EMBL/GenBank/DDBJ databases">
        <authorList>
            <person name="Piombo E."/>
        </authorList>
    </citation>
    <scope>NUCLEOTIDE SEQUENCE</scope>
</reference>
<dbReference type="Proteomes" id="UP000775872">
    <property type="component" value="Unassembled WGS sequence"/>
</dbReference>
<evidence type="ECO:0000256" key="7">
    <source>
        <dbReference type="SAM" id="SignalP"/>
    </source>
</evidence>
<evidence type="ECO:0000256" key="5">
    <source>
        <dbReference type="PIRNR" id="PIRNR000972"/>
    </source>
</evidence>
<keyword evidence="2 7" id="KW-0732">Signal</keyword>
<feature type="signal peptide" evidence="7">
    <location>
        <begin position="1"/>
        <end position="22"/>
    </location>
</feature>
<dbReference type="SUPFAM" id="SSF53649">
    <property type="entry name" value="Alkaline phosphatase-like"/>
    <property type="match status" value="1"/>
</dbReference>
<dbReference type="CDD" id="cd16147">
    <property type="entry name" value="G6S"/>
    <property type="match status" value="1"/>
</dbReference>
<feature type="domain" description="Sulfatase N-terminal" evidence="8">
    <location>
        <begin position="24"/>
        <end position="369"/>
    </location>
</feature>
<comment type="catalytic activity">
    <reaction evidence="5">
        <text>an aryl sulfate + H2O = a phenol + sulfate + H(+)</text>
        <dbReference type="Rhea" id="RHEA:17261"/>
        <dbReference type="ChEBI" id="CHEBI:15377"/>
        <dbReference type="ChEBI" id="CHEBI:15378"/>
        <dbReference type="ChEBI" id="CHEBI:16189"/>
        <dbReference type="ChEBI" id="CHEBI:33853"/>
        <dbReference type="ChEBI" id="CHEBI:140317"/>
        <dbReference type="EC" id="3.1.6.1"/>
    </reaction>
</comment>
<dbReference type="EC" id="3.1.6.1" evidence="5"/>
<keyword evidence="4" id="KW-0325">Glycoprotein</keyword>
<dbReference type="Gene3D" id="3.40.720.10">
    <property type="entry name" value="Alkaline Phosphatase, subunit A"/>
    <property type="match status" value="1"/>
</dbReference>
<organism evidence="9 10">
    <name type="scientific">Clonostachys solani</name>
    <dbReference type="NCBI Taxonomy" id="160281"/>
    <lineage>
        <taxon>Eukaryota</taxon>
        <taxon>Fungi</taxon>
        <taxon>Dikarya</taxon>
        <taxon>Ascomycota</taxon>
        <taxon>Pezizomycotina</taxon>
        <taxon>Sordariomycetes</taxon>
        <taxon>Hypocreomycetidae</taxon>
        <taxon>Hypocreales</taxon>
        <taxon>Bionectriaceae</taxon>
        <taxon>Clonostachys</taxon>
    </lineage>
</organism>
<protein>
    <recommendedName>
        <fullName evidence="5">Arylsulfatase</fullName>
        <shortName evidence="5">AS</shortName>
        <ecNumber evidence="5">3.1.6.1</ecNumber>
    </recommendedName>
    <alternativeName>
        <fullName evidence="5">Aryl-sulfate sulphohydrolase</fullName>
    </alternativeName>
</protein>
<evidence type="ECO:0000313" key="10">
    <source>
        <dbReference type="Proteomes" id="UP000775872"/>
    </source>
</evidence>
<comment type="caution">
    <text evidence="9">The sequence shown here is derived from an EMBL/GenBank/DDBJ whole genome shotgun (WGS) entry which is preliminary data.</text>
</comment>
<evidence type="ECO:0000259" key="8">
    <source>
        <dbReference type="Pfam" id="PF00884"/>
    </source>
</evidence>
<evidence type="ECO:0000256" key="1">
    <source>
        <dbReference type="ARBA" id="ARBA00008779"/>
    </source>
</evidence>
<accession>A0A9N9Z0I2</accession>
<proteinExistence type="inferred from homology"/>
<evidence type="ECO:0000313" key="9">
    <source>
        <dbReference type="EMBL" id="CAH0046832.1"/>
    </source>
</evidence>
<dbReference type="EMBL" id="CABFOC020000015">
    <property type="protein sequence ID" value="CAH0046832.1"/>
    <property type="molecule type" value="Genomic_DNA"/>
</dbReference>
<evidence type="ECO:0000256" key="6">
    <source>
        <dbReference type="PIRSR" id="PIRSR000972-50"/>
    </source>
</evidence>
<dbReference type="PROSITE" id="PS00523">
    <property type="entry name" value="SULFATASE_1"/>
    <property type="match status" value="1"/>
</dbReference>
<dbReference type="GO" id="GO:0018958">
    <property type="term" value="P:phenol-containing compound metabolic process"/>
    <property type="evidence" value="ECO:0007669"/>
    <property type="project" value="InterPro"/>
</dbReference>
<sequence>MSNSRVLIAALAVIASVEFVFARPNFLFVLTDDQDTHMESLKYMPQVQEHLISKGATFNKHYCTVAVCCPSRANIWTGQLSHNTNITNVQLPWGGYSKFIQGGYNDKHLALWLNQAGYSTYYAGKLFNGHTIKNYDNPHMSGYNDSAFFLEPYTYQYFNVSYSRNGQKPTNPEGKYSTDLLSNLTRGFIDDALDNSNNPFFITVAPVAPHGWLTEWQTNASFGPPLPAPRHKGLFKDYKIPRTENFNPEEASSVNWISKLERLNDTVIEYNDEFQRLRLRSLAAVDDMVGDVVRKLEEKGVLDNTYFIYSSDNGFHISQHRMHPGKMCGLETDINVPMIIRGPGIEAGSTRSIPSSHTDLAPTLLQLAGESIGNKELDGAPMDLGLPSANYSAPARTEHVAVEFWGPGLGESKFAKPKHYKNNTYKGLRLESDAYGFYYSVWCNNARELYNMKNDSGQLNNLLSSSSEDGNKFTLFDQNVDVISNRLDALLMVLKSCKEDSCRDPWRSLHPDGKVSNLSDALRAEFDSFYKDQPKIAFDYCANGLLMSAEGPQNYTAFGADAKDGSDGEQKRFMIDGRLVWTTVLVLIAIYVI</sequence>
<dbReference type="GO" id="GO:0008449">
    <property type="term" value="F:N-acetylglucosamine-6-sulfatase activity"/>
    <property type="evidence" value="ECO:0007669"/>
    <property type="project" value="TreeGrafter"/>
</dbReference>
<gene>
    <name evidence="9" type="ORF">CSOL1703_00013068</name>
</gene>
<keyword evidence="3 5" id="KW-0378">Hydrolase</keyword>
<dbReference type="OrthoDB" id="96314at2759"/>